<feature type="transmembrane region" description="Helical" evidence="1">
    <location>
        <begin position="317"/>
        <end position="341"/>
    </location>
</feature>
<evidence type="ECO:0000313" key="5">
    <source>
        <dbReference type="EMBL" id="OTP17669.1"/>
    </source>
</evidence>
<feature type="domain" description="WxL Interacting Protein peptidoglycan binding" evidence="3">
    <location>
        <begin position="40"/>
        <end position="159"/>
    </location>
</feature>
<evidence type="ECO:0000256" key="1">
    <source>
        <dbReference type="SAM" id="Phobius"/>
    </source>
</evidence>
<keyword evidence="1" id="KW-0812">Transmembrane</keyword>
<dbReference type="EMBL" id="NGMM01000002">
    <property type="protein sequence ID" value="OTP17669.1"/>
    <property type="molecule type" value="Genomic_DNA"/>
</dbReference>
<dbReference type="Pfam" id="PF06030">
    <property type="entry name" value="WxLIP_PGBD"/>
    <property type="match status" value="1"/>
</dbReference>
<sequence length="360" mass="40100">MRKQWKISAVFLLYIVGLLCSTVQTYAAEDSSTSENPIGFNYKVIKPENQRETNVGYFDLRMTPGQKQTVQVELVNPAAEDVEVEVSLNGAKTNGNGVVEFGPVGIDKDKSLKYDFVDVVKGPESVVIPAKGTVMVDLTITMPEVGYDGVIAGGIQLKKKVDEKEREKQTGVINEYAFMIGMLLTETDTTVLPELELNDVYAGLRNFRNSIFINFSNVEAAFLESATTEVQITEKDSDAVLYDTKKANMRIAPNSMVDFPVSMNGEQMTPGEYHATITVTAGDRKWAWDKDFTITDEEADKFNDQDVSMVKQEGINWMLIGLIGGSGIVVGLIIFFVVRMINKKKQQKKRVTKKKKSTRK</sequence>
<dbReference type="InterPro" id="IPR021759">
    <property type="entry name" value="WxLIP_HBD"/>
</dbReference>
<evidence type="ECO:0000259" key="3">
    <source>
        <dbReference type="Pfam" id="PF06030"/>
    </source>
</evidence>
<reference evidence="5" key="1">
    <citation type="submission" date="2017-05" db="EMBL/GenBank/DDBJ databases">
        <title>The Genome Sequence of Enterococcus sp. 9E7_DIV0242.</title>
        <authorList>
            <consortium name="The Broad Institute Genomics Platform"/>
            <consortium name="The Broad Institute Genomic Center for Infectious Diseases"/>
            <person name="Earl A."/>
            <person name="Manson A."/>
            <person name="Schwartman J."/>
            <person name="Gilmore M."/>
            <person name="Abouelleil A."/>
            <person name="Cao P."/>
            <person name="Chapman S."/>
            <person name="Cusick C."/>
            <person name="Shea T."/>
            <person name="Young S."/>
            <person name="Neafsey D."/>
            <person name="Nusbaum C."/>
            <person name="Birren B."/>
        </authorList>
    </citation>
    <scope>NUCLEOTIDE SEQUENCE [LARGE SCALE GENOMIC DNA]</scope>
    <source>
        <strain evidence="5">9E7_DIV0242</strain>
    </source>
</reference>
<feature type="domain" description="WxL Interacting Protein host binding" evidence="4">
    <location>
        <begin position="168"/>
        <end position="303"/>
    </location>
</feature>
<gene>
    <name evidence="5" type="ORF">A5888_001807</name>
    <name evidence="6" type="ORF">A5888_003050</name>
</gene>
<keyword evidence="1" id="KW-1133">Transmembrane helix</keyword>
<keyword evidence="7" id="KW-1185">Reference proteome</keyword>
<accession>A0A242K9B8</accession>
<feature type="chain" id="PRO_5044064328" evidence="2">
    <location>
        <begin position="28"/>
        <end position="360"/>
    </location>
</feature>
<evidence type="ECO:0000313" key="6">
    <source>
        <dbReference type="EMBL" id="WYJ91282.1"/>
    </source>
</evidence>
<organism evidence="5">
    <name type="scientific">Candidatus Enterococcus clewellii</name>
    <dbReference type="NCBI Taxonomy" id="1834193"/>
    <lineage>
        <taxon>Bacteria</taxon>
        <taxon>Bacillati</taxon>
        <taxon>Bacillota</taxon>
        <taxon>Bacilli</taxon>
        <taxon>Lactobacillales</taxon>
        <taxon>Enterococcaceae</taxon>
        <taxon>Enterococcus</taxon>
    </lineage>
</organism>
<dbReference type="AlphaFoldDB" id="A0A242K9B8"/>
<proteinExistence type="predicted"/>
<dbReference type="Proteomes" id="UP000195141">
    <property type="component" value="Chromosome"/>
</dbReference>
<reference evidence="6" key="2">
    <citation type="submission" date="2017-05" db="EMBL/GenBank/DDBJ databases">
        <authorList>
            <consortium name="The Broad Institute Genomics Platform"/>
            <consortium name="The Broad Institute Genomic Center for Infectious Diseases"/>
            <person name="Earl A."/>
            <person name="Manson A."/>
            <person name="Schwartman J."/>
            <person name="Gilmore M."/>
            <person name="Abouelleil A."/>
            <person name="Cao P."/>
            <person name="Chapman S."/>
            <person name="Cusick C."/>
            <person name="Shea T."/>
            <person name="Young S."/>
            <person name="Neafsey D."/>
            <person name="Nusbaum C."/>
            <person name="Birren B."/>
        </authorList>
    </citation>
    <scope>NUCLEOTIDE SEQUENCE</scope>
    <source>
        <strain evidence="6">9E7_DIV0242</strain>
    </source>
</reference>
<dbReference type="Pfam" id="PF11797">
    <property type="entry name" value="WxLIP_HBD"/>
    <property type="match status" value="1"/>
</dbReference>
<dbReference type="EMBL" id="CP147247">
    <property type="protein sequence ID" value="WYJ91282.1"/>
    <property type="molecule type" value="Genomic_DNA"/>
</dbReference>
<dbReference type="RefSeq" id="WP_086348863.1">
    <property type="nucleotide sequence ID" value="NZ_CP147247.1"/>
</dbReference>
<evidence type="ECO:0000256" key="2">
    <source>
        <dbReference type="SAM" id="SignalP"/>
    </source>
</evidence>
<name>A0A242K9B8_9ENTE</name>
<dbReference type="OrthoDB" id="2148359at2"/>
<dbReference type="InterPro" id="IPR010317">
    <property type="entry name" value="WxLIP_PGBD"/>
</dbReference>
<keyword evidence="1" id="KW-0472">Membrane</keyword>
<evidence type="ECO:0000313" key="7">
    <source>
        <dbReference type="Proteomes" id="UP000195141"/>
    </source>
</evidence>
<evidence type="ECO:0000259" key="4">
    <source>
        <dbReference type="Pfam" id="PF11797"/>
    </source>
</evidence>
<feature type="signal peptide" evidence="2">
    <location>
        <begin position="1"/>
        <end position="27"/>
    </location>
</feature>
<keyword evidence="2" id="KW-0732">Signal</keyword>
<protein>
    <submittedName>
        <fullName evidence="5">Uncharacterized protein</fullName>
    </submittedName>
</protein>
<reference evidence="6" key="3">
    <citation type="submission" date="2024-03" db="EMBL/GenBank/DDBJ databases">
        <title>The Genome Sequence of Enterococcus sp. DIV0242b.</title>
        <authorList>
            <consortium name="The Broad Institute Genomics Platform"/>
            <consortium name="The Broad Institute Microbial Omics Core"/>
            <consortium name="The Broad Institute Genomic Center for Infectious Diseases"/>
            <person name="Earl A."/>
            <person name="Manson A."/>
            <person name="Gilmore M."/>
            <person name="Schwartman J."/>
            <person name="Shea T."/>
            <person name="Abouelleil A."/>
            <person name="Cao P."/>
            <person name="Chapman S."/>
            <person name="Cusick C."/>
            <person name="Young S."/>
            <person name="Neafsey D."/>
            <person name="Nusbaum C."/>
            <person name="Birren B."/>
        </authorList>
    </citation>
    <scope>NUCLEOTIDE SEQUENCE</scope>
    <source>
        <strain evidence="6">9E7_DIV0242</strain>
    </source>
</reference>